<accession>A0A7W5V9D3</accession>
<dbReference type="Proteomes" id="UP000579945">
    <property type="component" value="Unassembled WGS sequence"/>
</dbReference>
<evidence type="ECO:0000313" key="1">
    <source>
        <dbReference type="EMBL" id="MBB3731804.1"/>
    </source>
</evidence>
<sequence length="58" mass="5944">MTSSGMTAERCTSCTGSLNLVRSIEVRSTGCLAASSASAASNDSLSKCPRSVTVVKSW</sequence>
<proteinExistence type="predicted"/>
<name>A0A7W5V9D3_9ACTN</name>
<comment type="caution">
    <text evidence="1">The sequence shown here is derived from an EMBL/GenBank/DDBJ whole genome shotgun (WGS) entry which is preliminary data.</text>
</comment>
<reference evidence="1 2" key="1">
    <citation type="submission" date="2020-08" db="EMBL/GenBank/DDBJ databases">
        <title>Sequencing the genomes of 1000 actinobacteria strains.</title>
        <authorList>
            <person name="Klenk H.-P."/>
        </authorList>
    </citation>
    <scope>NUCLEOTIDE SEQUENCE [LARGE SCALE GENOMIC DNA]</scope>
    <source>
        <strain evidence="1 2">DSM 44320</strain>
    </source>
</reference>
<dbReference type="AlphaFoldDB" id="A0A7W5V9D3"/>
<evidence type="ECO:0000313" key="2">
    <source>
        <dbReference type="Proteomes" id="UP000579945"/>
    </source>
</evidence>
<organism evidence="1 2">
    <name type="scientific">Nonomuraea dietziae</name>
    <dbReference type="NCBI Taxonomy" id="65515"/>
    <lineage>
        <taxon>Bacteria</taxon>
        <taxon>Bacillati</taxon>
        <taxon>Actinomycetota</taxon>
        <taxon>Actinomycetes</taxon>
        <taxon>Streptosporangiales</taxon>
        <taxon>Streptosporangiaceae</taxon>
        <taxon>Nonomuraea</taxon>
    </lineage>
</organism>
<keyword evidence="2" id="KW-1185">Reference proteome</keyword>
<gene>
    <name evidence="1" type="ORF">FHR33_007664</name>
</gene>
<dbReference type="EMBL" id="JACIBV010000001">
    <property type="protein sequence ID" value="MBB3731804.1"/>
    <property type="molecule type" value="Genomic_DNA"/>
</dbReference>
<protein>
    <submittedName>
        <fullName evidence="1">Uncharacterized protein</fullName>
    </submittedName>
</protein>